<dbReference type="Pfam" id="PF06074">
    <property type="entry name" value="Portal_Mu"/>
    <property type="match status" value="1"/>
</dbReference>
<dbReference type="InterPro" id="IPR009279">
    <property type="entry name" value="Portal_Mu"/>
</dbReference>
<gene>
    <name evidence="1" type="ORF">SAMN05216588_12616</name>
</gene>
<accession>A0A1G8NU97</accession>
<dbReference type="EMBL" id="FNDG01000026">
    <property type="protein sequence ID" value="SDI83755.1"/>
    <property type="molecule type" value="Genomic_DNA"/>
</dbReference>
<dbReference type="AlphaFoldDB" id="A0A1G8NU97"/>
<name>A0A1G8NU97_9GAMM</name>
<protein>
    <submittedName>
        <fullName evidence="1">Mu-like prophage protein gp29</fullName>
    </submittedName>
</protein>
<evidence type="ECO:0000313" key="1">
    <source>
        <dbReference type="EMBL" id="SDI83755.1"/>
    </source>
</evidence>
<dbReference type="Proteomes" id="UP000198606">
    <property type="component" value="Unassembled WGS sequence"/>
</dbReference>
<dbReference type="STRING" id="29435.SAMN05216588_12616"/>
<proteinExistence type="predicted"/>
<reference evidence="1 2" key="1">
    <citation type="submission" date="2016-10" db="EMBL/GenBank/DDBJ databases">
        <authorList>
            <person name="de Groot N.N."/>
        </authorList>
    </citation>
    <scope>NUCLEOTIDE SEQUENCE [LARGE SCALE GENOMIC DNA]</scope>
    <source>
        <strain evidence="1 2">LMG 18387</strain>
    </source>
</reference>
<evidence type="ECO:0000313" key="2">
    <source>
        <dbReference type="Proteomes" id="UP000198606"/>
    </source>
</evidence>
<sequence>MAKSTIVDQYGRPIEYDQLTEEVAGPRITGVRQIWHPSVASGLTPGRLATILQAAAEGNAHDYLTLAEEMEERDLHYASVLGTRRLGLGGLQVRIEAFSDDAEDVRRADALRELVDAPEFGEMQSDLTDALGKGYAVNEIIWDRSGKTWTPERFEERDQRFFQFDRETGRELRLLDDAAPMDGLPLAPYKFIVHYPRIRSGLPIRGGLARLAAVGYMCKAWTWKDWMAFADIFGMPMRVGRYGPGASKDDIGVLMSAVANLGSDAAAVIPDSMRIDFTQAVQVAGAGDFFKGLAEWWDKQISKGILGQTMTADDGSSMAQARVHDGIRLDLLEADAKALSNTLNRSLVRPWCDLNFAPGRGYPKLVVVVPNPEDIKALVSALKGLVPMGLEVEQSVIRDKLNLPEPDKGAKLLRAPGSMPIEVPALAQATNRELPARTAAPPDIVDNQVRTLEQAVAGSMDDMVDDIRELLDSVSTLEEFRDRLIEVYPGMNTAQLADAMADGMAAAQLAGRWDVVRGL</sequence>
<organism evidence="1 2">
    <name type="scientific">Phytopseudomonas flavescens</name>
    <dbReference type="NCBI Taxonomy" id="29435"/>
    <lineage>
        <taxon>Bacteria</taxon>
        <taxon>Pseudomonadati</taxon>
        <taxon>Pseudomonadota</taxon>
        <taxon>Gammaproteobacteria</taxon>
        <taxon>Pseudomonadales</taxon>
        <taxon>Pseudomonadaceae</taxon>
        <taxon>Phytopseudomonas</taxon>
    </lineage>
</organism>
<dbReference type="RefSeq" id="WP_084308518.1">
    <property type="nucleotide sequence ID" value="NZ_FNDG01000026.1"/>
</dbReference>